<dbReference type="Pfam" id="PF00076">
    <property type="entry name" value="RRM_1"/>
    <property type="match status" value="1"/>
</dbReference>
<dbReference type="SMART" id="SM00360">
    <property type="entry name" value="RRM"/>
    <property type="match status" value="1"/>
</dbReference>
<dbReference type="EMBL" id="KK785477">
    <property type="protein sequence ID" value="KDO42433.1"/>
    <property type="molecule type" value="Genomic_DNA"/>
</dbReference>
<evidence type="ECO:0000256" key="7">
    <source>
        <dbReference type="PROSITE-ProRule" id="PRU00176"/>
    </source>
</evidence>
<keyword evidence="10" id="KW-1185">Reference proteome</keyword>
<dbReference type="GO" id="GO:0006397">
    <property type="term" value="P:mRNA processing"/>
    <property type="evidence" value="ECO:0007669"/>
    <property type="project" value="UniProtKB-KW"/>
</dbReference>
<dbReference type="STRING" id="2711.A0A067DHT6"/>
<dbReference type="InterPro" id="IPR012677">
    <property type="entry name" value="Nucleotide-bd_a/b_plait_sf"/>
</dbReference>
<dbReference type="GO" id="GO:0003729">
    <property type="term" value="F:mRNA binding"/>
    <property type="evidence" value="ECO:0000318"/>
    <property type="project" value="GO_Central"/>
</dbReference>
<protein>
    <recommendedName>
        <fullName evidence="8">RRM domain-containing protein</fullName>
    </recommendedName>
</protein>
<dbReference type="PROSITE" id="PS50102">
    <property type="entry name" value="RRM"/>
    <property type="match status" value="1"/>
</dbReference>
<organism evidence="9 10">
    <name type="scientific">Citrus sinensis</name>
    <name type="common">Sweet orange</name>
    <name type="synonym">Citrus aurantium var. sinensis</name>
    <dbReference type="NCBI Taxonomy" id="2711"/>
    <lineage>
        <taxon>Eukaryota</taxon>
        <taxon>Viridiplantae</taxon>
        <taxon>Streptophyta</taxon>
        <taxon>Embryophyta</taxon>
        <taxon>Tracheophyta</taxon>
        <taxon>Spermatophyta</taxon>
        <taxon>Magnoliopsida</taxon>
        <taxon>eudicotyledons</taxon>
        <taxon>Gunneridae</taxon>
        <taxon>Pentapetalae</taxon>
        <taxon>rosids</taxon>
        <taxon>malvids</taxon>
        <taxon>Sapindales</taxon>
        <taxon>Rutaceae</taxon>
        <taxon>Aurantioideae</taxon>
        <taxon>Citrus</taxon>
    </lineage>
</organism>
<feature type="domain" description="RRM" evidence="8">
    <location>
        <begin position="16"/>
        <end position="94"/>
    </location>
</feature>
<dbReference type="GO" id="GO:0000381">
    <property type="term" value="P:regulation of alternative mRNA splicing, via spliceosome"/>
    <property type="evidence" value="ECO:0000318"/>
    <property type="project" value="GO_Central"/>
</dbReference>
<dbReference type="SMART" id="SM00361">
    <property type="entry name" value="RRM_1"/>
    <property type="match status" value="1"/>
</dbReference>
<dbReference type="Gene3D" id="3.30.70.330">
    <property type="match status" value="1"/>
</dbReference>
<dbReference type="CDD" id="cd12311">
    <property type="entry name" value="RRM_SRSF2_SRSF8"/>
    <property type="match status" value="1"/>
</dbReference>
<dbReference type="FunFam" id="3.30.70.330:FF:000192">
    <property type="entry name" value="Serine/arginine-rich splicing factor SC35"/>
    <property type="match status" value="1"/>
</dbReference>
<dbReference type="PaxDb" id="2711-XP_006487650.1"/>
<reference evidence="9 10" key="1">
    <citation type="submission" date="2014-04" db="EMBL/GenBank/DDBJ databases">
        <authorList>
            <consortium name="International Citrus Genome Consortium"/>
            <person name="Gmitter F."/>
            <person name="Chen C."/>
            <person name="Farmerie W."/>
            <person name="Harkins T."/>
            <person name="Desany B."/>
            <person name="Mohiuddin M."/>
            <person name="Kodira C."/>
            <person name="Borodovsky M."/>
            <person name="Lomsadze A."/>
            <person name="Burns P."/>
            <person name="Jenkins J."/>
            <person name="Prochnik S."/>
            <person name="Shu S."/>
            <person name="Chapman J."/>
            <person name="Pitluck S."/>
            <person name="Schmutz J."/>
            <person name="Rokhsar D."/>
        </authorList>
    </citation>
    <scope>NUCLEOTIDE SEQUENCE</scope>
</reference>
<dbReference type="InterPro" id="IPR003954">
    <property type="entry name" value="RRM_euk-type"/>
</dbReference>
<dbReference type="SMR" id="A0A067DHT6"/>
<evidence type="ECO:0000256" key="1">
    <source>
        <dbReference type="ARBA" id="ARBA00004123"/>
    </source>
</evidence>
<dbReference type="PANTHER" id="PTHR48028">
    <property type="entry name" value="GLYCINE-RICH RNA-BINDING PROTEIN RZ1A"/>
    <property type="match status" value="1"/>
</dbReference>
<keyword evidence="5" id="KW-0508">mRNA splicing</keyword>
<evidence type="ECO:0000256" key="4">
    <source>
        <dbReference type="ARBA" id="ARBA00022884"/>
    </source>
</evidence>
<evidence type="ECO:0000313" key="9">
    <source>
        <dbReference type="EMBL" id="KDO42433.1"/>
    </source>
</evidence>
<keyword evidence="2" id="KW-0597">Phosphoprotein</keyword>
<comment type="subcellular location">
    <subcellularLocation>
        <location evidence="1">Nucleus</location>
    </subcellularLocation>
</comment>
<evidence type="ECO:0000313" key="10">
    <source>
        <dbReference type="Proteomes" id="UP000027120"/>
    </source>
</evidence>
<keyword evidence="3" id="KW-0507">mRNA processing</keyword>
<evidence type="ECO:0000256" key="5">
    <source>
        <dbReference type="ARBA" id="ARBA00023187"/>
    </source>
</evidence>
<dbReference type="AlphaFoldDB" id="A0A067DHT6"/>
<evidence type="ECO:0000256" key="6">
    <source>
        <dbReference type="ARBA" id="ARBA00023242"/>
    </source>
</evidence>
<dbReference type="GO" id="GO:0008380">
    <property type="term" value="P:RNA splicing"/>
    <property type="evidence" value="ECO:0007669"/>
    <property type="project" value="UniProtKB-KW"/>
</dbReference>
<dbReference type="Proteomes" id="UP000027120">
    <property type="component" value="Unassembled WGS sequence"/>
</dbReference>
<accession>A0A067DHT6</accession>
<sequence>MSHFGRSGPPDITDTYSLLVLNITFRTTADDLFPLFDKYGKVVDIFIPRDRRTGDSRGFAFVRYKYADEAQKAVDRLDGRVVDGREITVQFAKYGPNAERIKEGLLNHSRDRSTGQGVAVLGEDTEMITEIEIIEGGVTVEAGIGTNVTDTVGGIEITVDEVEAEVPVLITPEAVAEADMMIIAGVLVDRLAVPPQLSIAPVPAGVFPLARILLLGVRVLMDAVVVSGLQLLEVLPPEVDMVIPAAIPREIQMLMTDFCVLLGNRGRHLK</sequence>
<dbReference type="InterPro" id="IPR035979">
    <property type="entry name" value="RBD_domain_sf"/>
</dbReference>
<dbReference type="InterPro" id="IPR000504">
    <property type="entry name" value="RRM_dom"/>
</dbReference>
<dbReference type="SUPFAM" id="SSF54928">
    <property type="entry name" value="RNA-binding domain, RBD"/>
    <property type="match status" value="1"/>
</dbReference>
<gene>
    <name evidence="9" type="ORF">CISIN_1g024258mg</name>
</gene>
<evidence type="ECO:0000256" key="2">
    <source>
        <dbReference type="ARBA" id="ARBA00022553"/>
    </source>
</evidence>
<keyword evidence="4 7" id="KW-0694">RNA-binding</keyword>
<keyword evidence="6" id="KW-0539">Nucleus</keyword>
<dbReference type="eggNOG" id="KOG4207">
    <property type="taxonomic scope" value="Eukaryota"/>
</dbReference>
<name>A0A067DHT6_CITSI</name>
<evidence type="ECO:0000256" key="3">
    <source>
        <dbReference type="ARBA" id="ARBA00022664"/>
    </source>
</evidence>
<dbReference type="GO" id="GO:0016607">
    <property type="term" value="C:nuclear speck"/>
    <property type="evidence" value="ECO:0000318"/>
    <property type="project" value="GO_Central"/>
</dbReference>
<proteinExistence type="predicted"/>
<evidence type="ECO:0000259" key="8">
    <source>
        <dbReference type="PROSITE" id="PS50102"/>
    </source>
</evidence>
<dbReference type="PANTHER" id="PTHR48028:SF4">
    <property type="entry name" value="SC35-LIKE SPLICING FACTOR"/>
    <property type="match status" value="1"/>
</dbReference>
<dbReference type="InterPro" id="IPR051106">
    <property type="entry name" value="RNA-bind/splicing_reg"/>
</dbReference>